<keyword evidence="1" id="KW-0677">Repeat</keyword>
<accession>A0A9R1WTT7</accession>
<feature type="domain" description="DC1" evidence="3">
    <location>
        <begin position="629"/>
        <end position="670"/>
    </location>
</feature>
<evidence type="ECO:0000259" key="3">
    <source>
        <dbReference type="Pfam" id="PF03107"/>
    </source>
</evidence>
<dbReference type="SUPFAM" id="SSF57889">
    <property type="entry name" value="Cysteine-rich domain"/>
    <property type="match status" value="6"/>
</dbReference>
<feature type="domain" description="DC1" evidence="3">
    <location>
        <begin position="104"/>
        <end position="158"/>
    </location>
</feature>
<dbReference type="InterPro" id="IPR053192">
    <property type="entry name" value="Vacuole_Formation_Reg"/>
</dbReference>
<feature type="domain" description="DC1" evidence="3">
    <location>
        <begin position="168"/>
        <end position="212"/>
    </location>
</feature>
<evidence type="ECO:0000313" key="5">
    <source>
        <dbReference type="Proteomes" id="UP000235145"/>
    </source>
</evidence>
<dbReference type="Proteomes" id="UP000235145">
    <property type="component" value="Unassembled WGS sequence"/>
</dbReference>
<evidence type="ECO:0000256" key="1">
    <source>
        <dbReference type="ARBA" id="ARBA00022737"/>
    </source>
</evidence>
<dbReference type="PANTHER" id="PTHR32410:SF216">
    <property type="entry name" value="PHORBOL-ESTER_DAG-TYPE DOMAIN-CONTAINING PROTEIN"/>
    <property type="match status" value="1"/>
</dbReference>
<evidence type="ECO:0000256" key="2">
    <source>
        <dbReference type="SAM" id="MobiDB-lite"/>
    </source>
</evidence>
<dbReference type="EMBL" id="NBSK02000009">
    <property type="protein sequence ID" value="KAJ0185537.1"/>
    <property type="molecule type" value="Genomic_DNA"/>
</dbReference>
<organism evidence="4 5">
    <name type="scientific">Lactuca sativa</name>
    <name type="common">Garden lettuce</name>
    <dbReference type="NCBI Taxonomy" id="4236"/>
    <lineage>
        <taxon>Eukaryota</taxon>
        <taxon>Viridiplantae</taxon>
        <taxon>Streptophyta</taxon>
        <taxon>Embryophyta</taxon>
        <taxon>Tracheophyta</taxon>
        <taxon>Spermatophyta</taxon>
        <taxon>Magnoliopsida</taxon>
        <taxon>eudicotyledons</taxon>
        <taxon>Gunneridae</taxon>
        <taxon>Pentapetalae</taxon>
        <taxon>asterids</taxon>
        <taxon>campanulids</taxon>
        <taxon>Asterales</taxon>
        <taxon>Asteraceae</taxon>
        <taxon>Cichorioideae</taxon>
        <taxon>Cichorieae</taxon>
        <taxon>Lactucinae</taxon>
        <taxon>Lactuca</taxon>
    </lineage>
</organism>
<proteinExistence type="predicted"/>
<dbReference type="AlphaFoldDB" id="A0A9R1WTT7"/>
<sequence length="704" mass="81854">MITAMEQLLHFTHDHMLNLVHLQPNHDNKNENSDEEEEEKEEGEEDDFVAEEKHVGQCKMCKEGIYSFHMSYYECKDCDDDYSLHKICAEMPKTLQNHPSHDPHPDHNLTLSEGFQRSDDPYFTPDSEWTCGVCNLKRKNLFNYHCSICGINMDIICATMSQQKMDHPSHPHQLQRMPKKMVSCCNACGEEHQGTFYHCTTCFCYSIHLDCALLPAKLLIQQHTDATFTHSHPLTLAYSFPRVDRAAKYYPKCRVCMKGFYIYFWLYKCDKCQYYVHINCATSKTEPFMSIFLHPGSGKIYKNFKDDDYPNLLHCPFPDESYNLLRHYFLNNKKEFITMIKEEEHGGEMLNHFSHQHPLILLDSHTQQTSLIVLHNPMKKIQVLCDGCLKPITEMPFYKCSEISSCGFVLHEWCARLPSQIQHHPGHPEHVLVLVSKNPHQLLGLFFCDICRLPGNSFAYGCIACDYYVDINCAFLPKEITHEAHPGHLLSRINASSADLSKKLCNSCECYLQDCNIAFHCPSCDFYLDTECALLFPGMMRHKFDKHPLSLRYNPVENHPGDYFCEICEDKFDPKNWFYHCSSTCAQSMHPACAPLILECEKHVYAMFKRGVFCYMNVKFEGTIEIQRLHEHRLSFLQGIQSHGLCKVCGKELQYNMIFKCLKCEYSVHVYVFNFMSWCHTPKSERRKRSGVDDVMSSITTYAV</sequence>
<feature type="domain" description="DC1" evidence="3">
    <location>
        <begin position="228"/>
        <end position="281"/>
    </location>
</feature>
<gene>
    <name evidence="4" type="ORF">LSAT_V11C900467640</name>
</gene>
<dbReference type="Pfam" id="PF03107">
    <property type="entry name" value="C1_2"/>
    <property type="match status" value="6"/>
</dbReference>
<feature type="domain" description="DC1" evidence="3">
    <location>
        <begin position="426"/>
        <end position="474"/>
    </location>
</feature>
<reference evidence="4 5" key="1">
    <citation type="journal article" date="2017" name="Nat. Commun.">
        <title>Genome assembly with in vitro proximity ligation data and whole-genome triplication in lettuce.</title>
        <authorList>
            <person name="Reyes-Chin-Wo S."/>
            <person name="Wang Z."/>
            <person name="Yang X."/>
            <person name="Kozik A."/>
            <person name="Arikit S."/>
            <person name="Song C."/>
            <person name="Xia L."/>
            <person name="Froenicke L."/>
            <person name="Lavelle D.O."/>
            <person name="Truco M.J."/>
            <person name="Xia R."/>
            <person name="Zhu S."/>
            <person name="Xu C."/>
            <person name="Xu H."/>
            <person name="Xu X."/>
            <person name="Cox K."/>
            <person name="Korf I."/>
            <person name="Meyers B.C."/>
            <person name="Michelmore R.W."/>
        </authorList>
    </citation>
    <scope>NUCLEOTIDE SEQUENCE [LARGE SCALE GENOMIC DNA]</scope>
    <source>
        <strain evidence="5">cv. Salinas</strain>
        <tissue evidence="4">Seedlings</tissue>
    </source>
</reference>
<feature type="compositionally biased region" description="Acidic residues" evidence="2">
    <location>
        <begin position="33"/>
        <end position="49"/>
    </location>
</feature>
<name>A0A9R1WTT7_LACSA</name>
<dbReference type="PANTHER" id="PTHR32410">
    <property type="entry name" value="CYSTEINE/HISTIDINE-RICH C1 DOMAIN FAMILY PROTEIN"/>
    <property type="match status" value="1"/>
</dbReference>
<keyword evidence="5" id="KW-1185">Reference proteome</keyword>
<dbReference type="InterPro" id="IPR046349">
    <property type="entry name" value="C1-like_sf"/>
</dbReference>
<feature type="domain" description="DC1" evidence="3">
    <location>
        <begin position="545"/>
        <end position="594"/>
    </location>
</feature>
<dbReference type="InterPro" id="IPR004146">
    <property type="entry name" value="DC1"/>
</dbReference>
<evidence type="ECO:0000313" key="4">
    <source>
        <dbReference type="EMBL" id="KAJ0185537.1"/>
    </source>
</evidence>
<protein>
    <recommendedName>
        <fullName evidence="3">DC1 domain-containing protein</fullName>
    </recommendedName>
</protein>
<feature type="region of interest" description="Disordered" evidence="2">
    <location>
        <begin position="24"/>
        <end position="49"/>
    </location>
</feature>
<comment type="caution">
    <text evidence="4">The sequence shown here is derived from an EMBL/GenBank/DDBJ whole genome shotgun (WGS) entry which is preliminary data.</text>
</comment>